<evidence type="ECO:0000313" key="3">
    <source>
        <dbReference type="Proteomes" id="UP000198122"/>
    </source>
</evidence>
<evidence type="ECO:0000313" key="2">
    <source>
        <dbReference type="EMBL" id="SNC59554.1"/>
    </source>
</evidence>
<accession>A0A212T1A1</accession>
<protein>
    <submittedName>
        <fullName evidence="2">Uncharacterized protein</fullName>
    </submittedName>
</protein>
<organism evidence="2 3">
    <name type="scientific">Kytococcus aerolatus</name>
    <dbReference type="NCBI Taxonomy" id="592308"/>
    <lineage>
        <taxon>Bacteria</taxon>
        <taxon>Bacillati</taxon>
        <taxon>Actinomycetota</taxon>
        <taxon>Actinomycetes</taxon>
        <taxon>Micrococcales</taxon>
        <taxon>Kytococcaceae</taxon>
        <taxon>Kytococcus</taxon>
    </lineage>
</organism>
<feature type="compositionally biased region" description="Polar residues" evidence="1">
    <location>
        <begin position="10"/>
        <end position="22"/>
    </location>
</feature>
<sequence>MGTAIGLAGCSSSPPGTVTESGTTLWVADDDSRTGEAHLAGTLRYLPEDGCWVVEPSLESLDPGVEPEDLRTAIIWPQGTEVSDGSVPGVSVEGKTVQDGEGIEAGAGLVSTASEFDIPQSCRTGGIAFVRDVRLTN</sequence>
<dbReference type="Proteomes" id="UP000198122">
    <property type="component" value="Unassembled WGS sequence"/>
</dbReference>
<gene>
    <name evidence="2" type="ORF">SAMN05445756_0091</name>
</gene>
<dbReference type="AlphaFoldDB" id="A0A212T1A1"/>
<keyword evidence="3" id="KW-1185">Reference proteome</keyword>
<name>A0A212T1A1_9MICO</name>
<evidence type="ECO:0000256" key="1">
    <source>
        <dbReference type="SAM" id="MobiDB-lite"/>
    </source>
</evidence>
<reference evidence="2 3" key="1">
    <citation type="submission" date="2017-06" db="EMBL/GenBank/DDBJ databases">
        <authorList>
            <person name="Kim H.J."/>
            <person name="Triplett B.A."/>
        </authorList>
    </citation>
    <scope>NUCLEOTIDE SEQUENCE [LARGE SCALE GENOMIC DNA]</scope>
    <source>
        <strain evidence="2 3">DSM 22179</strain>
    </source>
</reference>
<dbReference type="EMBL" id="FYEZ01000001">
    <property type="protein sequence ID" value="SNC59554.1"/>
    <property type="molecule type" value="Genomic_DNA"/>
</dbReference>
<feature type="region of interest" description="Disordered" evidence="1">
    <location>
        <begin position="1"/>
        <end position="22"/>
    </location>
</feature>
<proteinExistence type="predicted"/>